<organism evidence="9 10">
    <name type="scientific">Arctia plantaginis</name>
    <name type="common">Wood tiger moth</name>
    <name type="synonym">Phalaena plantaginis</name>
    <dbReference type="NCBI Taxonomy" id="874455"/>
    <lineage>
        <taxon>Eukaryota</taxon>
        <taxon>Metazoa</taxon>
        <taxon>Ecdysozoa</taxon>
        <taxon>Arthropoda</taxon>
        <taxon>Hexapoda</taxon>
        <taxon>Insecta</taxon>
        <taxon>Pterygota</taxon>
        <taxon>Neoptera</taxon>
        <taxon>Endopterygota</taxon>
        <taxon>Lepidoptera</taxon>
        <taxon>Glossata</taxon>
        <taxon>Ditrysia</taxon>
        <taxon>Noctuoidea</taxon>
        <taxon>Erebidae</taxon>
        <taxon>Arctiinae</taxon>
        <taxon>Arctia</taxon>
    </lineage>
</organism>
<evidence type="ECO:0000256" key="5">
    <source>
        <dbReference type="SAM" id="MobiDB-lite"/>
    </source>
</evidence>
<reference evidence="9 10" key="1">
    <citation type="submission" date="2020-04" db="EMBL/GenBank/DDBJ databases">
        <authorList>
            <person name="Wallbank WR R."/>
            <person name="Pardo Diaz C."/>
            <person name="Kozak K."/>
            <person name="Martin S."/>
            <person name="Jiggins C."/>
            <person name="Moest M."/>
            <person name="Warren A I."/>
            <person name="Byers J.R.P. K."/>
            <person name="Montejo-Kovacevich G."/>
            <person name="Yen C E."/>
        </authorList>
    </citation>
    <scope>NUCLEOTIDE SEQUENCE [LARGE SCALE GENOMIC DNA]</scope>
</reference>
<proteinExistence type="predicted"/>
<gene>
    <name evidence="9" type="ORF">APLA_LOCUS13696</name>
</gene>
<dbReference type="Pfam" id="PF13886">
    <property type="entry name" value="TM7S3_TM198"/>
    <property type="match status" value="1"/>
</dbReference>
<keyword evidence="7" id="KW-0732">Signal</keyword>
<evidence type="ECO:0000259" key="8">
    <source>
        <dbReference type="Pfam" id="PF13886"/>
    </source>
</evidence>
<dbReference type="InterPro" id="IPR042502">
    <property type="entry name" value="TM7SF3"/>
</dbReference>
<keyword evidence="4 6" id="KW-0472">Membrane</keyword>
<feature type="transmembrane region" description="Helical" evidence="6">
    <location>
        <begin position="318"/>
        <end position="337"/>
    </location>
</feature>
<dbReference type="Proteomes" id="UP000494256">
    <property type="component" value="Unassembled WGS sequence"/>
</dbReference>
<name>A0A8S1B4T4_ARCPL</name>
<evidence type="ECO:0000256" key="2">
    <source>
        <dbReference type="ARBA" id="ARBA00022692"/>
    </source>
</evidence>
<comment type="subcellular location">
    <subcellularLocation>
        <location evidence="1">Membrane</location>
        <topology evidence="1">Multi-pass membrane protein</topology>
    </subcellularLocation>
</comment>
<evidence type="ECO:0000256" key="1">
    <source>
        <dbReference type="ARBA" id="ARBA00004141"/>
    </source>
</evidence>
<feature type="transmembrane region" description="Helical" evidence="6">
    <location>
        <begin position="431"/>
        <end position="450"/>
    </location>
</feature>
<feature type="transmembrane region" description="Helical" evidence="6">
    <location>
        <begin position="372"/>
        <end position="393"/>
    </location>
</feature>
<feature type="region of interest" description="Disordered" evidence="5">
    <location>
        <begin position="542"/>
        <end position="571"/>
    </location>
</feature>
<comment type="caution">
    <text evidence="9">The sequence shown here is derived from an EMBL/GenBank/DDBJ whole genome shotgun (WGS) entry which is preliminary data.</text>
</comment>
<dbReference type="AlphaFoldDB" id="A0A8S1B4T4"/>
<feature type="transmembrane region" description="Helical" evidence="6">
    <location>
        <begin position="405"/>
        <end position="424"/>
    </location>
</feature>
<feature type="transmembrane region" description="Helical" evidence="6">
    <location>
        <begin position="343"/>
        <end position="365"/>
    </location>
</feature>
<feature type="compositionally biased region" description="Polar residues" evidence="5">
    <location>
        <begin position="542"/>
        <end position="552"/>
    </location>
</feature>
<sequence>MLLVNSDKSILVVICLFTCVLSVVSQDVNTTIIIPLNKSITYDDREIYSNFIELESSNLIVQVKFSDIDTHLYFIVFQVHTQFENITVYKVNDGNVTVTGTNVGLINILKKLPGDTPTSDIFFIQNPNQNVSVRAYISVHGYIWQDPIPGGCNLEWSPPLSPFLKTRTMSAFITVEAASPSIDADCNMVNEADITFHMMYQSEMNFNSDVYFTGLRNMMTLKNIEKYGTEIPQTHLPSRRMLSAYHGLHVVFVAVARRNDNQSLYSVYVPGHSYGCPEVNEDGCMFSDDFVSAMLCTILLFGGLFMSIFGHRFFKTEMFLSGFFSGFIITYILVILMDDGVGTQALVAASVLSGIFFGAIWLLFWWLYGIPVIAVLLPALNAGFICAAIFYYKLPATVFYFQNDFNFWTVFVMIMVLSATAMAFVTHSSSILCCAFLGGFCTMYAFDYYLGSNLKYIIVNTVRRAVVENFSEAVLAPPFMTREILVTLLWIFVSSLGWLFQLWDNKGRPPFPPPPRSTRLAVPESTMYGAVTDYARRLYPQGVTSNTQSSGSPILARPNSERTPLMSGTNN</sequence>
<dbReference type="GO" id="GO:0043069">
    <property type="term" value="P:negative regulation of programmed cell death"/>
    <property type="evidence" value="ECO:0007669"/>
    <property type="project" value="TreeGrafter"/>
</dbReference>
<feature type="signal peptide" evidence="7">
    <location>
        <begin position="1"/>
        <end position="25"/>
    </location>
</feature>
<keyword evidence="3 6" id="KW-1133">Transmembrane helix</keyword>
<feature type="transmembrane region" description="Helical" evidence="6">
    <location>
        <begin position="290"/>
        <end position="311"/>
    </location>
</feature>
<dbReference type="GO" id="GO:0005886">
    <property type="term" value="C:plasma membrane"/>
    <property type="evidence" value="ECO:0007669"/>
    <property type="project" value="TreeGrafter"/>
</dbReference>
<feature type="domain" description="TM7S3/TM198-like" evidence="8">
    <location>
        <begin position="296"/>
        <end position="502"/>
    </location>
</feature>
<accession>A0A8S1B4T4</accession>
<protein>
    <recommendedName>
        <fullName evidence="8">TM7S3/TM198-like domain-containing protein</fullName>
    </recommendedName>
</protein>
<dbReference type="PANTHER" id="PTHR15937">
    <property type="entry name" value="TRANSMEMBRANE 7 SUPERFAMILY MEMBER 3"/>
    <property type="match status" value="1"/>
</dbReference>
<dbReference type="EMBL" id="CADEBD010000360">
    <property type="protein sequence ID" value="CAB3251640.1"/>
    <property type="molecule type" value="Genomic_DNA"/>
</dbReference>
<evidence type="ECO:0000256" key="7">
    <source>
        <dbReference type="SAM" id="SignalP"/>
    </source>
</evidence>
<evidence type="ECO:0000313" key="10">
    <source>
        <dbReference type="Proteomes" id="UP000494256"/>
    </source>
</evidence>
<evidence type="ECO:0000256" key="3">
    <source>
        <dbReference type="ARBA" id="ARBA00022989"/>
    </source>
</evidence>
<evidence type="ECO:0000313" key="9">
    <source>
        <dbReference type="EMBL" id="CAB3251640.1"/>
    </source>
</evidence>
<feature type="chain" id="PRO_5035723746" description="TM7S3/TM198-like domain-containing protein" evidence="7">
    <location>
        <begin position="26"/>
        <end position="571"/>
    </location>
</feature>
<evidence type="ECO:0000256" key="6">
    <source>
        <dbReference type="SAM" id="Phobius"/>
    </source>
</evidence>
<dbReference type="Pfam" id="PF25992">
    <property type="entry name" value="Ig_TM7SF3_N"/>
    <property type="match status" value="1"/>
</dbReference>
<evidence type="ECO:0000256" key="4">
    <source>
        <dbReference type="ARBA" id="ARBA00023136"/>
    </source>
</evidence>
<feature type="transmembrane region" description="Helical" evidence="6">
    <location>
        <begin position="484"/>
        <end position="503"/>
    </location>
</feature>
<dbReference type="PANTHER" id="PTHR15937:SF3">
    <property type="entry name" value="TRANSMEMBRANE 7 SUPERFAMILY MEMBER 3"/>
    <property type="match status" value="1"/>
</dbReference>
<dbReference type="OrthoDB" id="6746758at2759"/>
<dbReference type="InterPro" id="IPR025256">
    <property type="entry name" value="TM7S3/TM198-like_dom"/>
</dbReference>
<keyword evidence="2 6" id="KW-0812">Transmembrane</keyword>